<dbReference type="SMART" id="SM00851">
    <property type="entry name" value="MGS"/>
    <property type="match status" value="1"/>
</dbReference>
<evidence type="ECO:0000256" key="15">
    <source>
        <dbReference type="ARBA" id="ARBA00046691"/>
    </source>
</evidence>
<dbReference type="CDD" id="cd01421">
    <property type="entry name" value="IMPCH"/>
    <property type="match status" value="1"/>
</dbReference>
<keyword evidence="11" id="KW-0658">Purine biosynthesis</keyword>
<reference evidence="20 21" key="1">
    <citation type="journal article" date="2007" name="Nature">
        <title>Evolution of genes and genomes on the Drosophila phylogeny.</title>
        <authorList>
            <consortium name="Drosophila 12 Genomes Consortium"/>
            <person name="Clark A.G."/>
            <person name="Eisen M.B."/>
            <person name="Smith D.R."/>
            <person name="Bergman C.M."/>
            <person name="Oliver B."/>
            <person name="Markow T.A."/>
            <person name="Kaufman T.C."/>
            <person name="Kellis M."/>
            <person name="Gelbart W."/>
            <person name="Iyer V.N."/>
            <person name="Pollard D.A."/>
            <person name="Sackton T.B."/>
            <person name="Larracuente A.M."/>
            <person name="Singh N.D."/>
            <person name="Abad J.P."/>
            <person name="Abt D.N."/>
            <person name="Adryan B."/>
            <person name="Aguade M."/>
            <person name="Akashi H."/>
            <person name="Anderson W.W."/>
            <person name="Aquadro C.F."/>
            <person name="Ardell D.H."/>
            <person name="Arguello R."/>
            <person name="Artieri C.G."/>
            <person name="Barbash D.A."/>
            <person name="Barker D."/>
            <person name="Barsanti P."/>
            <person name="Batterham P."/>
            <person name="Batzoglou S."/>
            <person name="Begun D."/>
            <person name="Bhutkar A."/>
            <person name="Blanco E."/>
            <person name="Bosak S.A."/>
            <person name="Bradley R.K."/>
            <person name="Brand A.D."/>
            <person name="Brent M.R."/>
            <person name="Brooks A.N."/>
            <person name="Brown R.H."/>
            <person name="Butlin R.K."/>
            <person name="Caggese C."/>
            <person name="Calvi B.R."/>
            <person name="Bernardo de Carvalho A."/>
            <person name="Caspi A."/>
            <person name="Castrezana S."/>
            <person name="Celniker S.E."/>
            <person name="Chang J.L."/>
            <person name="Chapple C."/>
            <person name="Chatterji S."/>
            <person name="Chinwalla A."/>
            <person name="Civetta A."/>
            <person name="Clifton S.W."/>
            <person name="Comeron J.M."/>
            <person name="Costello J.C."/>
            <person name="Coyne J.A."/>
            <person name="Daub J."/>
            <person name="David R.G."/>
            <person name="Delcher A.L."/>
            <person name="Delehaunty K."/>
            <person name="Do C.B."/>
            <person name="Ebling H."/>
            <person name="Edwards K."/>
            <person name="Eickbush T."/>
            <person name="Evans J.D."/>
            <person name="Filipski A."/>
            <person name="Findeiss S."/>
            <person name="Freyhult E."/>
            <person name="Fulton L."/>
            <person name="Fulton R."/>
            <person name="Garcia A.C."/>
            <person name="Gardiner A."/>
            <person name="Garfield D.A."/>
            <person name="Garvin B.E."/>
            <person name="Gibson G."/>
            <person name="Gilbert D."/>
            <person name="Gnerre S."/>
            <person name="Godfrey J."/>
            <person name="Good R."/>
            <person name="Gotea V."/>
            <person name="Gravely B."/>
            <person name="Greenberg A.J."/>
            <person name="Griffiths-Jones S."/>
            <person name="Gross S."/>
            <person name="Guigo R."/>
            <person name="Gustafson E.A."/>
            <person name="Haerty W."/>
            <person name="Hahn M.W."/>
            <person name="Halligan D.L."/>
            <person name="Halpern A.L."/>
            <person name="Halter G.M."/>
            <person name="Han M.V."/>
            <person name="Heger A."/>
            <person name="Hillier L."/>
            <person name="Hinrichs A.S."/>
            <person name="Holmes I."/>
            <person name="Hoskins R.A."/>
            <person name="Hubisz M.J."/>
            <person name="Hultmark D."/>
            <person name="Huntley M.A."/>
            <person name="Jaffe D.B."/>
            <person name="Jagadeeshan S."/>
            <person name="Jeck W.R."/>
            <person name="Johnson J."/>
            <person name="Jones C.D."/>
            <person name="Jordan W.C."/>
            <person name="Karpen G.H."/>
            <person name="Kataoka E."/>
            <person name="Keightley P.D."/>
            <person name="Kheradpour P."/>
            <person name="Kirkness E.F."/>
            <person name="Koerich L.B."/>
            <person name="Kristiansen K."/>
            <person name="Kudrna D."/>
            <person name="Kulathinal R.J."/>
            <person name="Kumar S."/>
            <person name="Kwok R."/>
            <person name="Lander E."/>
            <person name="Langley C.H."/>
            <person name="Lapoint R."/>
            <person name="Lazzaro B.P."/>
            <person name="Lee S.J."/>
            <person name="Levesque L."/>
            <person name="Li R."/>
            <person name="Lin C.F."/>
            <person name="Lin M.F."/>
            <person name="Lindblad-Toh K."/>
            <person name="Llopart A."/>
            <person name="Long M."/>
            <person name="Low L."/>
            <person name="Lozovsky E."/>
            <person name="Lu J."/>
            <person name="Luo M."/>
            <person name="Machado C.A."/>
            <person name="Makalowski W."/>
            <person name="Marzo M."/>
            <person name="Matsuda M."/>
            <person name="Matzkin L."/>
            <person name="McAllister B."/>
            <person name="McBride C.S."/>
            <person name="McKernan B."/>
            <person name="McKernan K."/>
            <person name="Mendez-Lago M."/>
            <person name="Minx P."/>
            <person name="Mollenhauer M.U."/>
            <person name="Montooth K."/>
            <person name="Mount S.M."/>
            <person name="Mu X."/>
            <person name="Myers E."/>
            <person name="Negre B."/>
            <person name="Newfeld S."/>
            <person name="Nielsen R."/>
            <person name="Noor M.A."/>
            <person name="O'Grady P."/>
            <person name="Pachter L."/>
            <person name="Papaceit M."/>
            <person name="Parisi M.J."/>
            <person name="Parisi M."/>
            <person name="Parts L."/>
            <person name="Pedersen J.S."/>
            <person name="Pesole G."/>
            <person name="Phillippy A.M."/>
            <person name="Ponting C.P."/>
            <person name="Pop M."/>
            <person name="Porcelli D."/>
            <person name="Powell J.R."/>
            <person name="Prohaska S."/>
            <person name="Pruitt K."/>
            <person name="Puig M."/>
            <person name="Quesneville H."/>
            <person name="Ram K.R."/>
            <person name="Rand D."/>
            <person name="Rasmussen M.D."/>
            <person name="Reed L.K."/>
            <person name="Reenan R."/>
            <person name="Reily A."/>
            <person name="Remington K.A."/>
            <person name="Rieger T.T."/>
            <person name="Ritchie M.G."/>
            <person name="Robin C."/>
            <person name="Rogers Y.H."/>
            <person name="Rohde C."/>
            <person name="Rozas J."/>
            <person name="Rubenfield M.J."/>
            <person name="Ruiz A."/>
            <person name="Russo S."/>
            <person name="Salzberg S.L."/>
            <person name="Sanchez-Gracia A."/>
            <person name="Saranga D.J."/>
            <person name="Sato H."/>
            <person name="Schaeffer S.W."/>
            <person name="Schatz M.C."/>
            <person name="Schlenke T."/>
            <person name="Schwartz R."/>
            <person name="Segarra C."/>
            <person name="Singh R.S."/>
            <person name="Sirot L."/>
            <person name="Sirota M."/>
            <person name="Sisneros N.B."/>
            <person name="Smith C.D."/>
            <person name="Smith T.F."/>
            <person name="Spieth J."/>
            <person name="Stage D.E."/>
            <person name="Stark A."/>
            <person name="Stephan W."/>
            <person name="Strausberg R.L."/>
            <person name="Strempel S."/>
            <person name="Sturgill D."/>
            <person name="Sutton G."/>
            <person name="Sutton G.G."/>
            <person name="Tao W."/>
            <person name="Teichmann S."/>
            <person name="Tobari Y.N."/>
            <person name="Tomimura Y."/>
            <person name="Tsolas J.M."/>
            <person name="Valente V.L."/>
            <person name="Venter E."/>
            <person name="Venter J.C."/>
            <person name="Vicario S."/>
            <person name="Vieira F.G."/>
            <person name="Vilella A.J."/>
            <person name="Villasante A."/>
            <person name="Walenz B."/>
            <person name="Wang J."/>
            <person name="Wasserman M."/>
            <person name="Watts T."/>
            <person name="Wilson D."/>
            <person name="Wilson R.K."/>
            <person name="Wing R.A."/>
            <person name="Wolfner M.F."/>
            <person name="Wong A."/>
            <person name="Wong G.K."/>
            <person name="Wu C.I."/>
            <person name="Wu G."/>
            <person name="Yamamoto D."/>
            <person name="Yang H.P."/>
            <person name="Yang S.P."/>
            <person name="Yorke J.A."/>
            <person name="Yoshida K."/>
            <person name="Zdobnov E."/>
            <person name="Zhang P."/>
            <person name="Zhang Y."/>
            <person name="Zimin A.V."/>
            <person name="Baldwin J."/>
            <person name="Abdouelleil A."/>
            <person name="Abdulkadir J."/>
            <person name="Abebe A."/>
            <person name="Abera B."/>
            <person name="Abreu J."/>
            <person name="Acer S.C."/>
            <person name="Aftuck L."/>
            <person name="Alexander A."/>
            <person name="An P."/>
            <person name="Anderson E."/>
            <person name="Anderson S."/>
            <person name="Arachi H."/>
            <person name="Azer M."/>
            <person name="Bachantsang P."/>
            <person name="Barry A."/>
            <person name="Bayul T."/>
            <person name="Berlin A."/>
            <person name="Bessette D."/>
            <person name="Bloom T."/>
            <person name="Blye J."/>
            <person name="Boguslavskiy L."/>
            <person name="Bonnet C."/>
            <person name="Boukhgalter B."/>
            <person name="Bourzgui I."/>
            <person name="Brown A."/>
            <person name="Cahill P."/>
            <person name="Channer S."/>
            <person name="Cheshatsang Y."/>
            <person name="Chuda L."/>
            <person name="Citroen M."/>
            <person name="Collymore A."/>
            <person name="Cooke P."/>
            <person name="Costello M."/>
            <person name="D'Aco K."/>
            <person name="Daza R."/>
            <person name="De Haan G."/>
            <person name="DeGray S."/>
            <person name="DeMaso C."/>
            <person name="Dhargay N."/>
            <person name="Dooley K."/>
            <person name="Dooley E."/>
            <person name="Doricent M."/>
            <person name="Dorje P."/>
            <person name="Dorjee K."/>
            <person name="Dupes A."/>
            <person name="Elong R."/>
            <person name="Falk J."/>
            <person name="Farina A."/>
            <person name="Faro S."/>
            <person name="Ferguson D."/>
            <person name="Fisher S."/>
            <person name="Foley C.D."/>
            <person name="Franke A."/>
            <person name="Friedrich D."/>
            <person name="Gadbois L."/>
            <person name="Gearin G."/>
            <person name="Gearin C.R."/>
            <person name="Giannoukos G."/>
            <person name="Goode T."/>
            <person name="Graham J."/>
            <person name="Grandbois E."/>
            <person name="Grewal S."/>
            <person name="Gyaltsen K."/>
            <person name="Hafez N."/>
            <person name="Hagos B."/>
            <person name="Hall J."/>
            <person name="Henson C."/>
            <person name="Hollinger A."/>
            <person name="Honan T."/>
            <person name="Huard M.D."/>
            <person name="Hughes L."/>
            <person name="Hurhula B."/>
            <person name="Husby M.E."/>
            <person name="Kamat A."/>
            <person name="Kanga B."/>
            <person name="Kashin S."/>
            <person name="Khazanovich D."/>
            <person name="Kisner P."/>
            <person name="Lance K."/>
            <person name="Lara M."/>
            <person name="Lee W."/>
            <person name="Lennon N."/>
            <person name="Letendre F."/>
            <person name="LeVine R."/>
            <person name="Lipovsky A."/>
            <person name="Liu X."/>
            <person name="Liu J."/>
            <person name="Liu S."/>
            <person name="Lokyitsang T."/>
            <person name="Lokyitsang Y."/>
            <person name="Lubonja R."/>
            <person name="Lui A."/>
            <person name="MacDonald P."/>
            <person name="Magnisalis V."/>
            <person name="Maru K."/>
            <person name="Matthews C."/>
            <person name="McCusker W."/>
            <person name="McDonough S."/>
            <person name="Mehta T."/>
            <person name="Meldrim J."/>
            <person name="Meneus L."/>
            <person name="Mihai O."/>
            <person name="Mihalev A."/>
            <person name="Mihova T."/>
            <person name="Mittelman R."/>
            <person name="Mlenga V."/>
            <person name="Montmayeur A."/>
            <person name="Mulrain L."/>
            <person name="Navidi A."/>
            <person name="Naylor J."/>
            <person name="Negash T."/>
            <person name="Nguyen T."/>
            <person name="Nguyen N."/>
            <person name="Nicol R."/>
            <person name="Norbu C."/>
            <person name="Norbu N."/>
            <person name="Novod N."/>
            <person name="O'Neill B."/>
            <person name="Osman S."/>
            <person name="Markiewicz E."/>
            <person name="Oyono O.L."/>
            <person name="Patti C."/>
            <person name="Phunkhang P."/>
            <person name="Pierre F."/>
            <person name="Priest M."/>
            <person name="Raghuraman S."/>
            <person name="Rege F."/>
            <person name="Reyes R."/>
            <person name="Rise C."/>
            <person name="Rogov P."/>
            <person name="Ross K."/>
            <person name="Ryan E."/>
            <person name="Settipalli S."/>
            <person name="Shea T."/>
            <person name="Sherpa N."/>
            <person name="Shi L."/>
            <person name="Shih D."/>
            <person name="Sparrow T."/>
            <person name="Spaulding J."/>
            <person name="Stalker J."/>
            <person name="Stange-Thomann N."/>
            <person name="Stavropoulos S."/>
            <person name="Stone C."/>
            <person name="Strader C."/>
            <person name="Tesfaye S."/>
            <person name="Thomson T."/>
            <person name="Thoulutsang Y."/>
            <person name="Thoulutsang D."/>
            <person name="Topham K."/>
            <person name="Topping I."/>
            <person name="Tsamla T."/>
            <person name="Vassiliev H."/>
            <person name="Vo A."/>
            <person name="Wangchuk T."/>
            <person name="Wangdi T."/>
            <person name="Weiand M."/>
            <person name="Wilkinson J."/>
            <person name="Wilson A."/>
            <person name="Yadav S."/>
            <person name="Young G."/>
            <person name="Yu Q."/>
            <person name="Zembek L."/>
            <person name="Zhong D."/>
            <person name="Zimmer A."/>
            <person name="Zwirko Z."/>
            <person name="Jaffe D.B."/>
            <person name="Alvarez P."/>
            <person name="Brockman W."/>
            <person name="Butler J."/>
            <person name="Chin C."/>
            <person name="Gnerre S."/>
            <person name="Grabherr M."/>
            <person name="Kleber M."/>
            <person name="Mauceli E."/>
            <person name="MacCallum I."/>
        </authorList>
    </citation>
    <scope>NUCLEOTIDE SEQUENCE [LARGE SCALE GENOMIC DNA]</scope>
    <source>
        <strain evidence="21">Tucson 15010-1051.87</strain>
    </source>
</reference>
<dbReference type="InterPro" id="IPR016193">
    <property type="entry name" value="Cytidine_deaminase-like"/>
</dbReference>
<keyword evidence="21" id="KW-1185">Reference proteome</keyword>
<dbReference type="Gene3D" id="1.10.287.440">
    <property type="match status" value="1"/>
</dbReference>
<evidence type="ECO:0000256" key="17">
    <source>
        <dbReference type="ARBA" id="ARBA00048341"/>
    </source>
</evidence>
<dbReference type="HAMAP" id="MF_00139">
    <property type="entry name" value="PurH"/>
    <property type="match status" value="1"/>
</dbReference>
<dbReference type="FunCoup" id="B4M648">
    <property type="interactions" value="1755"/>
</dbReference>
<dbReference type="Pfam" id="PF01808">
    <property type="entry name" value="AICARFT_IMPCHas"/>
    <property type="match status" value="1"/>
</dbReference>
<accession>B4M648</accession>
<organism evidence="20 21">
    <name type="scientific">Drosophila virilis</name>
    <name type="common">Fruit fly</name>
    <dbReference type="NCBI Taxonomy" id="7244"/>
    <lineage>
        <taxon>Eukaryota</taxon>
        <taxon>Metazoa</taxon>
        <taxon>Ecdysozoa</taxon>
        <taxon>Arthropoda</taxon>
        <taxon>Hexapoda</taxon>
        <taxon>Insecta</taxon>
        <taxon>Pterygota</taxon>
        <taxon>Neoptera</taxon>
        <taxon>Endopterygota</taxon>
        <taxon>Diptera</taxon>
        <taxon>Brachycera</taxon>
        <taxon>Muscomorpha</taxon>
        <taxon>Ephydroidea</taxon>
        <taxon>Drosophilidae</taxon>
        <taxon>Drosophila</taxon>
    </lineage>
</organism>
<dbReference type="FunFam" id="1.10.287.440:FF:000001">
    <property type="entry name" value="Bifunctional purine biosynthesis protein PURH"/>
    <property type="match status" value="1"/>
</dbReference>
<comment type="subcellular location">
    <subcellularLocation>
        <location evidence="2">Cytoplasm</location>
        <location evidence="2">Cytosol</location>
    </subcellularLocation>
</comment>
<dbReference type="UniPathway" id="UPA00074">
    <property type="reaction ID" value="UER00133"/>
</dbReference>
<feature type="domain" description="MGS-like" evidence="19">
    <location>
        <begin position="11"/>
        <end position="158"/>
    </location>
</feature>
<evidence type="ECO:0000313" key="21">
    <source>
        <dbReference type="Proteomes" id="UP000008792"/>
    </source>
</evidence>
<dbReference type="GO" id="GO:0004643">
    <property type="term" value="F:phosphoribosylaminoimidazolecarboxamide formyltransferase activity"/>
    <property type="evidence" value="ECO:0007669"/>
    <property type="project" value="UniProtKB-EC"/>
</dbReference>
<comment type="subunit">
    <text evidence="15">Homodimer. Associates with internalized INSR complexes on Golgi/endosomal membranes. Interacts with INSR; ATIC together with PRKAA2/AMPK2 and HACD3/PTPLAD1 is proposed to be part of a signaling network regulating INSR autophosphorylation and endocytosis.</text>
</comment>
<comment type="catalytic activity">
    <reaction evidence="1">
        <text>10-formyldihydrofolate + 5-amino-1-(5-phospho-beta-D-ribosyl)imidazole-4-carboxamide = 5-formamido-1-(5-phospho-D-ribosyl)imidazole-4-carboxamide + 7,8-dihydrofolate</text>
        <dbReference type="Rhea" id="RHEA:59144"/>
        <dbReference type="ChEBI" id="CHEBI:57451"/>
        <dbReference type="ChEBI" id="CHEBI:57452"/>
        <dbReference type="ChEBI" id="CHEBI:58467"/>
        <dbReference type="ChEBI" id="CHEBI:58475"/>
    </reaction>
    <physiologicalReaction direction="left-to-right" evidence="1">
        <dbReference type="Rhea" id="RHEA:59145"/>
    </physiologicalReaction>
</comment>
<dbReference type="InterPro" id="IPR002695">
    <property type="entry name" value="PurH-like"/>
</dbReference>
<dbReference type="EC" id="3.5.4.10" evidence="7"/>
<dbReference type="InterPro" id="IPR024050">
    <property type="entry name" value="AICAR_Tfase_insert_dom_sf"/>
</dbReference>
<comment type="similarity">
    <text evidence="5">Belongs to the PurH family.</text>
</comment>
<proteinExistence type="inferred from homology"/>
<evidence type="ECO:0000256" key="10">
    <source>
        <dbReference type="ARBA" id="ARBA00022679"/>
    </source>
</evidence>
<dbReference type="Pfam" id="PF02142">
    <property type="entry name" value="MGS"/>
    <property type="match status" value="1"/>
</dbReference>
<evidence type="ECO:0000256" key="14">
    <source>
        <dbReference type="ARBA" id="ARBA00032307"/>
    </source>
</evidence>
<dbReference type="FunFam" id="3.40.50.1380:FF:000003">
    <property type="entry name" value="Bifunctional purine biosynthesis protein"/>
    <property type="match status" value="1"/>
</dbReference>
<keyword evidence="13" id="KW-0511">Multifunctional enzyme</keyword>
<evidence type="ECO:0000256" key="13">
    <source>
        <dbReference type="ARBA" id="ARBA00023268"/>
    </source>
</evidence>
<evidence type="ECO:0000256" key="1">
    <source>
        <dbReference type="ARBA" id="ARBA00000945"/>
    </source>
</evidence>
<dbReference type="KEGG" id="dvi:6632507"/>
<evidence type="ECO:0000256" key="6">
    <source>
        <dbReference type="ARBA" id="ARBA00012253"/>
    </source>
</evidence>
<dbReference type="PROSITE" id="PS51855">
    <property type="entry name" value="MGS"/>
    <property type="match status" value="1"/>
</dbReference>
<dbReference type="SUPFAM" id="SSF52335">
    <property type="entry name" value="Methylglyoxal synthase-like"/>
    <property type="match status" value="1"/>
</dbReference>
<dbReference type="NCBIfam" id="NF005492">
    <property type="entry name" value="PRK07106.1"/>
    <property type="match status" value="1"/>
</dbReference>
<gene>
    <name evidence="20" type="primary">Dvir\GJ10703</name>
    <name evidence="20" type="ORF">Dvir_GJ10703</name>
</gene>
<evidence type="ECO:0000256" key="5">
    <source>
        <dbReference type="ARBA" id="ARBA00007667"/>
    </source>
</evidence>
<keyword evidence="10 20" id="KW-0808">Transferase</keyword>
<dbReference type="PANTHER" id="PTHR11692">
    <property type="entry name" value="BIFUNCTIONAL PURINE BIOSYNTHESIS PROTEIN PURH"/>
    <property type="match status" value="1"/>
</dbReference>
<evidence type="ECO:0000256" key="2">
    <source>
        <dbReference type="ARBA" id="ARBA00004514"/>
    </source>
</evidence>
<dbReference type="EC" id="2.1.2.3" evidence="6"/>
<comment type="pathway">
    <text evidence="4">Purine metabolism; IMP biosynthesis via de novo pathway; 5-formamido-1-(5-phospho-D-ribosyl)imidazole-4-carboxamide from 5-amino-1-(5-phospho-D-ribosyl)imidazole-4-carboxamide (10-formyl THF route): step 1/1.</text>
</comment>
<evidence type="ECO:0000256" key="18">
    <source>
        <dbReference type="ARBA" id="ARBA00053070"/>
    </source>
</evidence>
<dbReference type="PANTHER" id="PTHR11692:SF0">
    <property type="entry name" value="BIFUNCTIONAL PURINE BIOSYNTHESIS PROTEIN ATIC"/>
    <property type="match status" value="1"/>
</dbReference>
<dbReference type="PIRSF" id="PIRSF000414">
    <property type="entry name" value="AICARFT_IMPCHas"/>
    <property type="match status" value="1"/>
</dbReference>
<keyword evidence="9" id="KW-0963">Cytoplasm</keyword>
<comment type="catalytic activity">
    <reaction evidence="16">
        <text>(6R)-10-formyltetrahydrofolate + 5-amino-1-(5-phospho-beta-D-ribosyl)imidazole-4-carboxamide = 5-formamido-1-(5-phospho-D-ribosyl)imidazole-4-carboxamide + (6S)-5,6,7,8-tetrahydrofolate</text>
        <dbReference type="Rhea" id="RHEA:22192"/>
        <dbReference type="ChEBI" id="CHEBI:57453"/>
        <dbReference type="ChEBI" id="CHEBI:58467"/>
        <dbReference type="ChEBI" id="CHEBI:58475"/>
        <dbReference type="ChEBI" id="CHEBI:195366"/>
        <dbReference type="EC" id="2.1.2.3"/>
    </reaction>
    <physiologicalReaction direction="left-to-right" evidence="16">
        <dbReference type="Rhea" id="RHEA:22193"/>
    </physiologicalReaction>
</comment>
<evidence type="ECO:0000256" key="7">
    <source>
        <dbReference type="ARBA" id="ARBA00012712"/>
    </source>
</evidence>
<dbReference type="Gene3D" id="3.40.50.1380">
    <property type="entry name" value="Methylglyoxal synthase-like domain"/>
    <property type="match status" value="1"/>
</dbReference>
<evidence type="ECO:0000256" key="4">
    <source>
        <dbReference type="ARBA" id="ARBA00004954"/>
    </source>
</evidence>
<name>B4M648_DROVI</name>
<evidence type="ECO:0000259" key="19">
    <source>
        <dbReference type="PROSITE" id="PS51855"/>
    </source>
</evidence>
<dbReference type="OrthoDB" id="6017153at2759"/>
<dbReference type="GO" id="GO:0003937">
    <property type="term" value="F:IMP cyclohydrolase activity"/>
    <property type="evidence" value="ECO:0007669"/>
    <property type="project" value="UniProtKB-EC"/>
</dbReference>
<evidence type="ECO:0000313" key="20">
    <source>
        <dbReference type="EMBL" id="EDW59124.2"/>
    </source>
</evidence>
<dbReference type="Proteomes" id="UP000008792">
    <property type="component" value="Unassembled WGS sequence"/>
</dbReference>
<dbReference type="InParanoid" id="B4M648"/>
<dbReference type="STRING" id="7244.B4M648"/>
<dbReference type="Gene3D" id="3.40.140.20">
    <property type="match status" value="2"/>
</dbReference>
<comment type="function">
    <text evidence="18">Bifunctional enzyme that catalyzes the last two steps of purine biosynthesis. Acts as a transformylase that incorporates a formyl group to the AMP analog AICAR (5-amino-1-(5-phospho-beta-D-ribosyl)imidazole-4-carboxamide) to produce the intermediate formyl-AICAR (FAICAR). Can use both 10-formyldihydrofolate and 10-formyltetrahydrofolate as the formyl donor in this reaction. Also catalyzes the cyclization of FAICAR to inosine monophosphate (IMP). Promotes insulin receptor/INSR autophosphorylation and is involved in INSR internalization.</text>
</comment>
<evidence type="ECO:0000256" key="12">
    <source>
        <dbReference type="ARBA" id="ARBA00022801"/>
    </source>
</evidence>
<dbReference type="InterPro" id="IPR024051">
    <property type="entry name" value="AICAR_Tfase_dup_dom_sf"/>
</dbReference>
<comment type="pathway">
    <text evidence="3">Purine metabolism; IMP biosynthesis via de novo pathway; IMP from 5-formamido-1-(5-phospho-D-ribosyl)imidazole-4-carboxamide: step 1/1.</text>
</comment>
<evidence type="ECO:0000256" key="8">
    <source>
        <dbReference type="ARBA" id="ARBA00017905"/>
    </source>
</evidence>
<dbReference type="SUPFAM" id="SSF53927">
    <property type="entry name" value="Cytidine deaminase-like"/>
    <property type="match status" value="1"/>
</dbReference>
<keyword evidence="12 20" id="KW-0378">Hydrolase</keyword>
<protein>
    <recommendedName>
        <fullName evidence="8">Bifunctional purine biosynthesis protein ATIC</fullName>
        <ecNumber evidence="6">2.1.2.3</ecNumber>
        <ecNumber evidence="7">3.5.4.10</ecNumber>
    </recommendedName>
    <alternativeName>
        <fullName evidence="14">AICAR transformylase/inosine monophosphate cyclohydrolase</fullName>
    </alternativeName>
</protein>
<dbReference type="SMART" id="SM00798">
    <property type="entry name" value="AICARFT_IMPCHas"/>
    <property type="match status" value="1"/>
</dbReference>
<dbReference type="NCBIfam" id="TIGR00355">
    <property type="entry name" value="purH"/>
    <property type="match status" value="1"/>
</dbReference>
<dbReference type="FunFam" id="3.40.140.20:FF:000003">
    <property type="entry name" value="Bifunctional purine biosynthesis protein"/>
    <property type="match status" value="1"/>
</dbReference>
<dbReference type="GO" id="GO:0005829">
    <property type="term" value="C:cytosol"/>
    <property type="evidence" value="ECO:0007669"/>
    <property type="project" value="UniProtKB-SubCell"/>
</dbReference>
<evidence type="ECO:0000256" key="9">
    <source>
        <dbReference type="ARBA" id="ARBA00022490"/>
    </source>
</evidence>
<dbReference type="EMBL" id="CH940652">
    <property type="protein sequence ID" value="EDW59124.2"/>
    <property type="molecule type" value="Genomic_DNA"/>
</dbReference>
<evidence type="ECO:0000256" key="16">
    <source>
        <dbReference type="ARBA" id="ARBA00047515"/>
    </source>
</evidence>
<dbReference type="InterPro" id="IPR011607">
    <property type="entry name" value="MGS-like_dom"/>
</dbReference>
<dbReference type="HOGENOM" id="CLU_016316_3_2_1"/>
<sequence>MQLAGAAQGLGTMTTKKIALLSVSDKTGLEELAKKLSALDFQLVASGGTATALRGAGLNVKDVSDITGAPEMLGGRVKTLHPAVHAGILSRTTTSDLADMKQQHYELIQLVVCNLYPFASTIAKPDVSLADAVENIDIGGVTLLRAAAKNHQRVTVICEAVDYAKVLAEISAKGDTTLETRQALALKAFTHTAIYDEAISDYFRKQYGAGSSQLTLRYGMNPHQKPAQLYTQLAQLPLRVLNASPGFINLCDALNGWQLVRELKQALQLPAATSFKHVSPAGAAVGVPLSPAQAKLCMVDDLYEQLTPMATAYARARGADRMSSFGDFVALSDVCDVLTAKIISREVSDGIIAAGYEPEALEILKKKKNGSYCILQMDPNYEPSAVERKTIFGLTLEQKRNDAVIDAKLFTNVVSKRRPLPESAVRDLIVATIALKYTQSNSVCYARDGQVIGIGAGQQSRIHCTRLAGEKADNWWLRQHPNVAAMKFKAGVKRAEISNAIDNYVNGTVGKDMPLAQFKGMFDKAPEQLTAAQKLDWLKQLNGVALGSDAFFPFRDNIDRARLSGVSYIASPSGSTNDAGVIAACDEHGIIMAHTNLRLFHH</sequence>
<comment type="catalytic activity">
    <reaction evidence="17">
        <text>IMP + H2O = 5-formamido-1-(5-phospho-D-ribosyl)imidazole-4-carboxamide</text>
        <dbReference type="Rhea" id="RHEA:18445"/>
        <dbReference type="ChEBI" id="CHEBI:15377"/>
        <dbReference type="ChEBI" id="CHEBI:58053"/>
        <dbReference type="ChEBI" id="CHEBI:58467"/>
        <dbReference type="EC" id="3.5.4.10"/>
    </reaction>
    <physiologicalReaction direction="right-to-left" evidence="17">
        <dbReference type="Rhea" id="RHEA:18447"/>
    </physiologicalReaction>
</comment>
<dbReference type="eggNOG" id="KOG2555">
    <property type="taxonomic scope" value="Eukaryota"/>
</dbReference>
<evidence type="ECO:0000256" key="3">
    <source>
        <dbReference type="ARBA" id="ARBA00004844"/>
    </source>
</evidence>
<dbReference type="SMR" id="B4M648"/>
<dbReference type="GO" id="GO:0006189">
    <property type="term" value="P:'de novo' IMP biosynthetic process"/>
    <property type="evidence" value="ECO:0007669"/>
    <property type="project" value="UniProtKB-UniPathway"/>
</dbReference>
<evidence type="ECO:0000256" key="11">
    <source>
        <dbReference type="ARBA" id="ARBA00022755"/>
    </source>
</evidence>
<dbReference type="AlphaFoldDB" id="B4M648"/>
<dbReference type="InterPro" id="IPR036914">
    <property type="entry name" value="MGS-like_dom_sf"/>
</dbReference>